<keyword evidence="2" id="KW-1185">Reference proteome</keyword>
<dbReference type="RefSeq" id="WP_065540672.1">
    <property type="nucleotide sequence ID" value="NZ_CP015405.2"/>
</dbReference>
<dbReference type="KEGG" id="byl:A4V09_00790"/>
<organism evidence="1 2">
    <name type="scientific">Blautia pseudococcoides</name>
    <dbReference type="NCBI Taxonomy" id="1796616"/>
    <lineage>
        <taxon>Bacteria</taxon>
        <taxon>Bacillati</taxon>
        <taxon>Bacillota</taxon>
        <taxon>Clostridia</taxon>
        <taxon>Lachnospirales</taxon>
        <taxon>Lachnospiraceae</taxon>
        <taxon>Blautia</taxon>
    </lineage>
</organism>
<dbReference type="OrthoDB" id="1758052at2"/>
<accession>A0A1C7I791</accession>
<dbReference type="InterPro" id="IPR009660">
    <property type="entry name" value="Phage_A500_Gp15"/>
</dbReference>
<sequence length="201" mass="23585">MDVWELPKSLNVCGKDYKIRTDFREIVDILRAFNDPDLNDTDKILTMIDILYVDIEIVENMGTIYVLSDGNPLTQEAVTEAIQKGVEFIEAGTEGDNKPKPRVMDWEQDAPLIFPSVNKMIGHDVRALKYMHWWTFLGYFMEIPDGTFLQVINIRQKKNSKSKMEKWEKKFYNENRKLCDLDKRLSKAEQEERDKLNKMLG</sequence>
<dbReference type="AlphaFoldDB" id="A0A1C7I791"/>
<dbReference type="STRING" id="1796616.A4V09_00790"/>
<protein>
    <recommendedName>
        <fullName evidence="3">Bacteriophage Gp15 protein</fullName>
    </recommendedName>
</protein>
<evidence type="ECO:0000313" key="2">
    <source>
        <dbReference type="Proteomes" id="UP000092574"/>
    </source>
</evidence>
<name>A0A1C7I791_9FIRM</name>
<evidence type="ECO:0000313" key="1">
    <source>
        <dbReference type="EMBL" id="ANU74439.1"/>
    </source>
</evidence>
<reference evidence="1" key="1">
    <citation type="submission" date="2017-04" db="EMBL/GenBank/DDBJ databases">
        <title>Complete Genome Sequences of Twelve Strains of a Stable Defined Moderately Diverse Mouse Microbiota 2 (sDMDMm2).</title>
        <authorList>
            <person name="Uchimura Y."/>
            <person name="Wyss M."/>
            <person name="Brugiroux S."/>
            <person name="Limenitakis J.P."/>
            <person name="Stecher B."/>
            <person name="McCoy K.D."/>
            <person name="Macpherson A.J."/>
        </authorList>
    </citation>
    <scope>NUCLEOTIDE SEQUENCE</scope>
    <source>
        <strain evidence="1">YL58</strain>
    </source>
</reference>
<dbReference type="Pfam" id="PF06854">
    <property type="entry name" value="Phage_Gp15"/>
    <property type="match status" value="1"/>
</dbReference>
<gene>
    <name evidence="1" type="ORF">A4V09_00790</name>
</gene>
<proteinExistence type="predicted"/>
<evidence type="ECO:0008006" key="3">
    <source>
        <dbReference type="Google" id="ProtNLM"/>
    </source>
</evidence>
<dbReference type="EMBL" id="CP015405">
    <property type="protein sequence ID" value="ANU74439.1"/>
    <property type="molecule type" value="Genomic_DNA"/>
</dbReference>
<dbReference type="Proteomes" id="UP000092574">
    <property type="component" value="Chromosome"/>
</dbReference>